<gene>
    <name evidence="4" type="ORF">J2S55_007608</name>
</gene>
<dbReference type="InterPro" id="IPR050832">
    <property type="entry name" value="Bact_Acetyltransf"/>
</dbReference>
<dbReference type="Gene3D" id="3.40.630.30">
    <property type="match status" value="1"/>
</dbReference>
<dbReference type="CDD" id="cd04301">
    <property type="entry name" value="NAT_SF"/>
    <property type="match status" value="1"/>
</dbReference>
<keyword evidence="1" id="KW-0808">Transferase</keyword>
<evidence type="ECO:0000259" key="3">
    <source>
        <dbReference type="PROSITE" id="PS51186"/>
    </source>
</evidence>
<evidence type="ECO:0000256" key="2">
    <source>
        <dbReference type="ARBA" id="ARBA00023315"/>
    </source>
</evidence>
<dbReference type="InterPro" id="IPR000182">
    <property type="entry name" value="GNAT_dom"/>
</dbReference>
<dbReference type="PROSITE" id="PS51186">
    <property type="entry name" value="GNAT"/>
    <property type="match status" value="1"/>
</dbReference>
<dbReference type="SUPFAM" id="SSF55729">
    <property type="entry name" value="Acyl-CoA N-acyltransferases (Nat)"/>
    <property type="match status" value="1"/>
</dbReference>
<comment type="caution">
    <text evidence="4">The sequence shown here is derived from an EMBL/GenBank/DDBJ whole genome shotgun (WGS) entry which is preliminary data.</text>
</comment>
<proteinExistence type="predicted"/>
<protein>
    <submittedName>
        <fullName evidence="4">GNAT superfamily N-acetyltransferase</fullName>
    </submittedName>
</protein>
<evidence type="ECO:0000313" key="4">
    <source>
        <dbReference type="EMBL" id="MDP9868342.1"/>
    </source>
</evidence>
<dbReference type="InterPro" id="IPR016181">
    <property type="entry name" value="Acyl_CoA_acyltransferase"/>
</dbReference>
<keyword evidence="2" id="KW-0012">Acyltransferase</keyword>
<name>A0ABT9RHK3_9ACTN</name>
<dbReference type="PANTHER" id="PTHR43877">
    <property type="entry name" value="AMINOALKYLPHOSPHONATE N-ACETYLTRANSFERASE-RELATED-RELATED"/>
    <property type="match status" value="1"/>
</dbReference>
<dbReference type="Pfam" id="PF00583">
    <property type="entry name" value="Acetyltransf_1"/>
    <property type="match status" value="1"/>
</dbReference>
<evidence type="ECO:0000256" key="1">
    <source>
        <dbReference type="ARBA" id="ARBA00022679"/>
    </source>
</evidence>
<evidence type="ECO:0000313" key="5">
    <source>
        <dbReference type="Proteomes" id="UP001230426"/>
    </source>
</evidence>
<feature type="domain" description="N-acetyltransferase" evidence="3">
    <location>
        <begin position="3"/>
        <end position="164"/>
    </location>
</feature>
<organism evidence="4 5">
    <name type="scientific">Streptosporangium brasiliense</name>
    <dbReference type="NCBI Taxonomy" id="47480"/>
    <lineage>
        <taxon>Bacteria</taxon>
        <taxon>Bacillati</taxon>
        <taxon>Actinomycetota</taxon>
        <taxon>Actinomycetes</taxon>
        <taxon>Streptosporangiales</taxon>
        <taxon>Streptosporangiaceae</taxon>
        <taxon>Streptosporangium</taxon>
    </lineage>
</organism>
<dbReference type="EMBL" id="JAUSRB010000002">
    <property type="protein sequence ID" value="MDP9868342.1"/>
    <property type="molecule type" value="Genomic_DNA"/>
</dbReference>
<reference evidence="4 5" key="1">
    <citation type="submission" date="2023-07" db="EMBL/GenBank/DDBJ databases">
        <title>Sequencing the genomes of 1000 actinobacteria strains.</title>
        <authorList>
            <person name="Klenk H.-P."/>
        </authorList>
    </citation>
    <scope>NUCLEOTIDE SEQUENCE [LARGE SCALE GENOMIC DNA]</scope>
    <source>
        <strain evidence="4 5">DSM 44109</strain>
    </source>
</reference>
<dbReference type="Proteomes" id="UP001230426">
    <property type="component" value="Unassembled WGS sequence"/>
</dbReference>
<keyword evidence="5" id="KW-1185">Reference proteome</keyword>
<dbReference type="RefSeq" id="WP_306871101.1">
    <property type="nucleotide sequence ID" value="NZ_JAUSRB010000002.1"/>
</dbReference>
<sequence>MSILIRAAEREDVPALVRLRLANAERHLQLDPAVYRVPDVEDVRGHFEEVLSTESKVLILVAEVVGEVVGMVEVVLLADPPAHQILAPCRAAEIHTVVLDGHRGEGVGSALLTAAEQAAAEHGVSIIYAGIFASNNGAVRFYSSAGFGPRGILLSKQQGAPLAG</sequence>
<accession>A0ABT9RHK3</accession>